<gene>
    <name evidence="2" type="ORF">GSTUM_00000854001</name>
</gene>
<feature type="region of interest" description="Disordered" evidence="1">
    <location>
        <begin position="40"/>
        <end position="64"/>
    </location>
</feature>
<name>D5GCX6_TUBMM</name>
<keyword evidence="3" id="KW-1185">Reference proteome</keyword>
<protein>
    <submittedName>
        <fullName evidence="2">(Perigord truffle) hypothetical protein</fullName>
    </submittedName>
</protein>
<accession>D5GCX6</accession>
<dbReference type="InParanoid" id="D5GCX6"/>
<dbReference type="AlphaFoldDB" id="D5GCX6"/>
<organism evidence="2 3">
    <name type="scientific">Tuber melanosporum (strain Mel28)</name>
    <name type="common">Perigord black truffle</name>
    <dbReference type="NCBI Taxonomy" id="656061"/>
    <lineage>
        <taxon>Eukaryota</taxon>
        <taxon>Fungi</taxon>
        <taxon>Dikarya</taxon>
        <taxon>Ascomycota</taxon>
        <taxon>Pezizomycotina</taxon>
        <taxon>Pezizomycetes</taxon>
        <taxon>Pezizales</taxon>
        <taxon>Tuberaceae</taxon>
        <taxon>Tuber</taxon>
    </lineage>
</organism>
<proteinExistence type="predicted"/>
<dbReference type="KEGG" id="tml:GSTUM_00000854001"/>
<evidence type="ECO:0000313" key="3">
    <source>
        <dbReference type="Proteomes" id="UP000006911"/>
    </source>
</evidence>
<dbReference type="RefSeq" id="XP_002838178.1">
    <property type="nucleotide sequence ID" value="XM_002838132.1"/>
</dbReference>
<dbReference type="EMBL" id="FN430128">
    <property type="protein sequence ID" value="CAZ82369.1"/>
    <property type="molecule type" value="Genomic_DNA"/>
</dbReference>
<reference evidence="2 3" key="1">
    <citation type="journal article" date="2010" name="Nature">
        <title>Perigord black truffle genome uncovers evolutionary origins and mechanisms of symbiosis.</title>
        <authorList>
            <person name="Martin F."/>
            <person name="Kohler A."/>
            <person name="Murat C."/>
            <person name="Balestrini R."/>
            <person name="Coutinho P.M."/>
            <person name="Jaillon O."/>
            <person name="Montanini B."/>
            <person name="Morin E."/>
            <person name="Noel B."/>
            <person name="Percudani R."/>
            <person name="Porcel B."/>
            <person name="Rubini A."/>
            <person name="Amicucci A."/>
            <person name="Amselem J."/>
            <person name="Anthouard V."/>
            <person name="Arcioni S."/>
            <person name="Artiguenave F."/>
            <person name="Aury J.M."/>
            <person name="Ballario P."/>
            <person name="Bolchi A."/>
            <person name="Brenna A."/>
            <person name="Brun A."/>
            <person name="Buee M."/>
            <person name="Cantarel B."/>
            <person name="Chevalier G."/>
            <person name="Couloux A."/>
            <person name="Da Silva C."/>
            <person name="Denoeud F."/>
            <person name="Duplessis S."/>
            <person name="Ghignone S."/>
            <person name="Hilselberger B."/>
            <person name="Iotti M."/>
            <person name="Marcais B."/>
            <person name="Mello A."/>
            <person name="Miranda M."/>
            <person name="Pacioni G."/>
            <person name="Quesneville H."/>
            <person name="Riccioni C."/>
            <person name="Ruotolo R."/>
            <person name="Splivallo R."/>
            <person name="Stocchi V."/>
            <person name="Tisserant E."/>
            <person name="Viscomi A.R."/>
            <person name="Zambonelli A."/>
            <person name="Zampieri E."/>
            <person name="Henrissat B."/>
            <person name="Lebrun M.H."/>
            <person name="Paolocci F."/>
            <person name="Bonfante P."/>
            <person name="Ottonello S."/>
            <person name="Wincker P."/>
        </authorList>
    </citation>
    <scope>NUCLEOTIDE SEQUENCE [LARGE SCALE GENOMIC DNA]</scope>
    <source>
        <strain evidence="2 3">Mel28</strain>
    </source>
</reference>
<evidence type="ECO:0000256" key="1">
    <source>
        <dbReference type="SAM" id="MobiDB-lite"/>
    </source>
</evidence>
<dbReference type="GeneID" id="9183832"/>
<evidence type="ECO:0000313" key="2">
    <source>
        <dbReference type="EMBL" id="CAZ82369.1"/>
    </source>
</evidence>
<dbReference type="Proteomes" id="UP000006911">
    <property type="component" value="Unassembled WGS sequence"/>
</dbReference>
<feature type="compositionally biased region" description="Polar residues" evidence="1">
    <location>
        <begin position="54"/>
        <end position="64"/>
    </location>
</feature>
<dbReference type="HOGENOM" id="CLU_2869280_0_0_1"/>
<sequence length="64" mass="7404">MHSKTYRHPLSYHLQTDPLPILSLMLRNLSSSHQGYSNLDRVFCSPPHGHHPQRNSAVENSREK</sequence>